<evidence type="ECO:0000313" key="8">
    <source>
        <dbReference type="EMBL" id="KEZ43989.1"/>
    </source>
</evidence>
<evidence type="ECO:0000313" key="9">
    <source>
        <dbReference type="Proteomes" id="UP000028545"/>
    </source>
</evidence>
<keyword evidence="9" id="KW-1185">Reference proteome</keyword>
<feature type="compositionally biased region" description="Low complexity" evidence="6">
    <location>
        <begin position="587"/>
        <end position="599"/>
    </location>
</feature>
<sequence length="703" mass="77828">MVRTTIACARCRKAKIKCVHDGIPPCRGCSKRDATAECVLSRPVLECRQSPQSPVRSHQTNHRRRRIGSTKPGDEQRSWPNVDDKSRRCHHSTVALAPVSGHKPDIGFVPLVRRAAAVFVTHFPELGFLHMPSFTQELQQLEEPVADGVNGPDLSLPSNYRVKLKALCSGIVALCAPLMTEEIHCRESYAAPAISRISVFDLPDRHTVQTLLVLAMYEWGNGRAYRAWVYSGRFISLIFTVHFINHAVALNSSCSPGMATRMVQLLHTMSKSGDLSDLQLECLNRTFWSCYVMDRLIVCGKPQPLSLPLDAMEICWPVGQRDFAFGHAPDRPCPAGEDGRAAVCNDLDDYYRLLLQGYEIWAQILKWITVGGRRREDLCSAGGVPWAAGSLWSSLHGQLQAWRSTHGSRIRFPDTTVEAHEGNTFLSSPRPPRSHQAPSILHSFPKNPLLHWWSTRADELFSSASHLTSILRLMDSASTPFLTPFAAFCTFSAATMNIYVSCFPRMNLGRSEGSSKADSDANLAYLDRFRAHWRRVGQGWWDTICQTQSLYQRASRDRVKYQGKTRDDFVALESSMHDSSGISPSSATADATATKTMAAGVETTTGLPSDPHEDGPPEDISGPISLDGDNIVAAAMSLQDLSHSNSHPHSGWGLNSPVFPDPASDWNDIWPLWGEQRAFPYGFDGVQWEGNADGTNLSALGFK</sequence>
<dbReference type="Gene3D" id="4.10.240.10">
    <property type="entry name" value="Zn(2)-C6 fungal-type DNA-binding domain"/>
    <property type="match status" value="1"/>
</dbReference>
<evidence type="ECO:0000256" key="4">
    <source>
        <dbReference type="ARBA" id="ARBA00023163"/>
    </source>
</evidence>
<evidence type="ECO:0000256" key="5">
    <source>
        <dbReference type="ARBA" id="ARBA00023242"/>
    </source>
</evidence>
<evidence type="ECO:0000256" key="1">
    <source>
        <dbReference type="ARBA" id="ARBA00004123"/>
    </source>
</evidence>
<dbReference type="InterPro" id="IPR050815">
    <property type="entry name" value="TF_fung"/>
</dbReference>
<evidence type="ECO:0000256" key="3">
    <source>
        <dbReference type="ARBA" id="ARBA00023015"/>
    </source>
</evidence>
<dbReference type="PROSITE" id="PS50048">
    <property type="entry name" value="ZN2_CY6_FUNGAL_2"/>
    <property type="match status" value="1"/>
</dbReference>
<organism evidence="8 9">
    <name type="scientific">Pseudallescheria apiosperma</name>
    <name type="common">Scedosporium apiospermum</name>
    <dbReference type="NCBI Taxonomy" id="563466"/>
    <lineage>
        <taxon>Eukaryota</taxon>
        <taxon>Fungi</taxon>
        <taxon>Dikarya</taxon>
        <taxon>Ascomycota</taxon>
        <taxon>Pezizomycotina</taxon>
        <taxon>Sordariomycetes</taxon>
        <taxon>Hypocreomycetidae</taxon>
        <taxon>Microascales</taxon>
        <taxon>Microascaceae</taxon>
        <taxon>Scedosporium</taxon>
    </lineage>
</organism>
<dbReference type="GO" id="GO:0003677">
    <property type="term" value="F:DNA binding"/>
    <property type="evidence" value="ECO:0007669"/>
    <property type="project" value="InterPro"/>
</dbReference>
<dbReference type="CDD" id="cd12148">
    <property type="entry name" value="fungal_TF_MHR"/>
    <property type="match status" value="1"/>
</dbReference>
<keyword evidence="4" id="KW-0804">Transcription</keyword>
<name>A0A084G9H7_PSEDA</name>
<feature type="region of interest" description="Disordered" evidence="6">
    <location>
        <begin position="49"/>
        <end position="86"/>
    </location>
</feature>
<evidence type="ECO:0000259" key="7">
    <source>
        <dbReference type="PROSITE" id="PS50048"/>
    </source>
</evidence>
<dbReference type="EMBL" id="JOWA01000090">
    <property type="protein sequence ID" value="KEZ43989.1"/>
    <property type="molecule type" value="Genomic_DNA"/>
</dbReference>
<dbReference type="Pfam" id="PF00172">
    <property type="entry name" value="Zn_clus"/>
    <property type="match status" value="1"/>
</dbReference>
<feature type="compositionally biased region" description="Polar residues" evidence="6">
    <location>
        <begin position="577"/>
        <end position="586"/>
    </location>
</feature>
<dbReference type="CDD" id="cd00067">
    <property type="entry name" value="GAL4"/>
    <property type="match status" value="1"/>
</dbReference>
<dbReference type="InterPro" id="IPR036864">
    <property type="entry name" value="Zn2-C6_fun-type_DNA-bd_sf"/>
</dbReference>
<comment type="subcellular location">
    <subcellularLocation>
        <location evidence="1">Nucleus</location>
    </subcellularLocation>
</comment>
<dbReference type="GeneID" id="27723281"/>
<dbReference type="RefSeq" id="XP_016643788.1">
    <property type="nucleotide sequence ID" value="XM_016786812.1"/>
</dbReference>
<keyword evidence="2" id="KW-0479">Metal-binding</keyword>
<dbReference type="AlphaFoldDB" id="A0A084G9H7"/>
<dbReference type="PANTHER" id="PTHR47338:SF19">
    <property type="entry name" value="ZN(II)2CYS6 TRANSCRIPTION FACTOR (EUROFUNG)"/>
    <property type="match status" value="1"/>
</dbReference>
<dbReference type="GO" id="GO:0006351">
    <property type="term" value="P:DNA-templated transcription"/>
    <property type="evidence" value="ECO:0007669"/>
    <property type="project" value="InterPro"/>
</dbReference>
<keyword evidence="5" id="KW-0539">Nucleus</keyword>
<comment type="caution">
    <text evidence="8">The sequence shown here is derived from an EMBL/GenBank/DDBJ whole genome shotgun (WGS) entry which is preliminary data.</text>
</comment>
<dbReference type="GO" id="GO:0000981">
    <property type="term" value="F:DNA-binding transcription factor activity, RNA polymerase II-specific"/>
    <property type="evidence" value="ECO:0007669"/>
    <property type="project" value="InterPro"/>
</dbReference>
<feature type="domain" description="Zn(2)-C6 fungal-type" evidence="7">
    <location>
        <begin position="7"/>
        <end position="40"/>
    </location>
</feature>
<feature type="compositionally biased region" description="Basic and acidic residues" evidence="6">
    <location>
        <begin position="72"/>
        <end position="86"/>
    </location>
</feature>
<dbReference type="PROSITE" id="PS00463">
    <property type="entry name" value="ZN2_CY6_FUNGAL_1"/>
    <property type="match status" value="1"/>
</dbReference>
<dbReference type="KEGG" id="sapo:SAPIO_CDS4209"/>
<dbReference type="GO" id="GO:0008270">
    <property type="term" value="F:zinc ion binding"/>
    <property type="evidence" value="ECO:0007669"/>
    <property type="project" value="InterPro"/>
</dbReference>
<feature type="compositionally biased region" description="Basic residues" evidence="6">
    <location>
        <begin position="59"/>
        <end position="68"/>
    </location>
</feature>
<gene>
    <name evidence="8" type="ORF">SAPIO_CDS4209</name>
</gene>
<feature type="compositionally biased region" description="Polar residues" evidence="6">
    <location>
        <begin position="49"/>
        <end position="58"/>
    </location>
</feature>
<protein>
    <recommendedName>
        <fullName evidence="7">Zn(2)-C6 fungal-type domain-containing protein</fullName>
    </recommendedName>
</protein>
<dbReference type="VEuPathDB" id="FungiDB:SAPIO_CDS4209"/>
<dbReference type="Pfam" id="PF04082">
    <property type="entry name" value="Fungal_trans"/>
    <property type="match status" value="1"/>
</dbReference>
<evidence type="ECO:0000256" key="6">
    <source>
        <dbReference type="SAM" id="MobiDB-lite"/>
    </source>
</evidence>
<dbReference type="HOGENOM" id="CLU_005024_2_1_1"/>
<dbReference type="InterPro" id="IPR001138">
    <property type="entry name" value="Zn2Cys6_DnaBD"/>
</dbReference>
<dbReference type="SMART" id="SM00066">
    <property type="entry name" value="GAL4"/>
    <property type="match status" value="1"/>
</dbReference>
<keyword evidence="3" id="KW-0805">Transcription regulation</keyword>
<dbReference type="PANTHER" id="PTHR47338">
    <property type="entry name" value="ZN(II)2CYS6 TRANSCRIPTION FACTOR (EUROFUNG)-RELATED"/>
    <property type="match status" value="1"/>
</dbReference>
<evidence type="ECO:0000256" key="2">
    <source>
        <dbReference type="ARBA" id="ARBA00022723"/>
    </source>
</evidence>
<dbReference type="GO" id="GO:0005634">
    <property type="term" value="C:nucleus"/>
    <property type="evidence" value="ECO:0007669"/>
    <property type="project" value="UniProtKB-SubCell"/>
</dbReference>
<reference evidence="8 9" key="1">
    <citation type="journal article" date="2014" name="Genome Announc.">
        <title>Draft genome sequence of the pathogenic fungus Scedosporium apiospermum.</title>
        <authorList>
            <person name="Vandeputte P."/>
            <person name="Ghamrawi S."/>
            <person name="Rechenmann M."/>
            <person name="Iltis A."/>
            <person name="Giraud S."/>
            <person name="Fleury M."/>
            <person name="Thornton C."/>
            <person name="Delhaes L."/>
            <person name="Meyer W."/>
            <person name="Papon N."/>
            <person name="Bouchara J.P."/>
        </authorList>
    </citation>
    <scope>NUCLEOTIDE SEQUENCE [LARGE SCALE GENOMIC DNA]</scope>
    <source>
        <strain evidence="8 9">IHEM 14462</strain>
    </source>
</reference>
<feature type="region of interest" description="Disordered" evidence="6">
    <location>
        <begin position="574"/>
        <end position="625"/>
    </location>
</feature>
<accession>A0A084G9H7</accession>
<proteinExistence type="predicted"/>
<dbReference type="Proteomes" id="UP000028545">
    <property type="component" value="Unassembled WGS sequence"/>
</dbReference>
<dbReference type="OrthoDB" id="5370478at2759"/>
<dbReference type="InterPro" id="IPR007219">
    <property type="entry name" value="XnlR_reg_dom"/>
</dbReference>